<proteinExistence type="predicted"/>
<evidence type="ECO:0000313" key="2">
    <source>
        <dbReference type="EMBL" id="MBX63188.1"/>
    </source>
</evidence>
<keyword evidence="1" id="KW-0812">Transmembrane</keyword>
<name>A0A2P2Q883_RHIMU</name>
<organism evidence="2">
    <name type="scientific">Rhizophora mucronata</name>
    <name type="common">Asiatic mangrove</name>
    <dbReference type="NCBI Taxonomy" id="61149"/>
    <lineage>
        <taxon>Eukaryota</taxon>
        <taxon>Viridiplantae</taxon>
        <taxon>Streptophyta</taxon>
        <taxon>Embryophyta</taxon>
        <taxon>Tracheophyta</taxon>
        <taxon>Spermatophyta</taxon>
        <taxon>Magnoliopsida</taxon>
        <taxon>eudicotyledons</taxon>
        <taxon>Gunneridae</taxon>
        <taxon>Pentapetalae</taxon>
        <taxon>rosids</taxon>
        <taxon>fabids</taxon>
        <taxon>Malpighiales</taxon>
        <taxon>Rhizophoraceae</taxon>
        <taxon>Rhizophora</taxon>
    </lineage>
</organism>
<keyword evidence="1" id="KW-0472">Membrane</keyword>
<evidence type="ECO:0000256" key="1">
    <source>
        <dbReference type="SAM" id="Phobius"/>
    </source>
</evidence>
<dbReference type="EMBL" id="GGEC01082704">
    <property type="protein sequence ID" value="MBX63188.1"/>
    <property type="molecule type" value="Transcribed_RNA"/>
</dbReference>
<reference evidence="2" key="1">
    <citation type="submission" date="2018-02" db="EMBL/GenBank/DDBJ databases">
        <title>Rhizophora mucronata_Transcriptome.</title>
        <authorList>
            <person name="Meera S.P."/>
            <person name="Sreeshan A."/>
            <person name="Augustine A."/>
        </authorList>
    </citation>
    <scope>NUCLEOTIDE SEQUENCE</scope>
    <source>
        <tissue evidence="2">Leaf</tissue>
    </source>
</reference>
<keyword evidence="1" id="KW-1133">Transmembrane helix</keyword>
<feature type="transmembrane region" description="Helical" evidence="1">
    <location>
        <begin position="5"/>
        <end position="21"/>
    </location>
</feature>
<sequence>MFSMYIFCQWLAVLSMIWYFYDNQGMNEKNGRLHLLF</sequence>
<protein>
    <submittedName>
        <fullName evidence="2">Uncharacterized protein</fullName>
    </submittedName>
</protein>
<dbReference type="AlphaFoldDB" id="A0A2P2Q883"/>
<accession>A0A2P2Q883</accession>